<dbReference type="InterPro" id="IPR006143">
    <property type="entry name" value="RND_pump_MFP"/>
</dbReference>
<dbReference type="Pfam" id="PF25917">
    <property type="entry name" value="BSH_RND"/>
    <property type="match status" value="1"/>
</dbReference>
<evidence type="ECO:0000259" key="4">
    <source>
        <dbReference type="Pfam" id="PF25876"/>
    </source>
</evidence>
<dbReference type="InterPro" id="IPR058625">
    <property type="entry name" value="MdtA-like_BSH"/>
</dbReference>
<feature type="signal peptide" evidence="3">
    <location>
        <begin position="1"/>
        <end position="25"/>
    </location>
</feature>
<name>A0A0J6T231_9HYPH</name>
<dbReference type="GO" id="GO:0046677">
    <property type="term" value="P:response to antibiotic"/>
    <property type="evidence" value="ECO:0007669"/>
    <property type="project" value="TreeGrafter"/>
</dbReference>
<reference evidence="8 9" key="1">
    <citation type="submission" date="2015-03" db="EMBL/GenBank/DDBJ databases">
        <title>Genome sequencing of Methylobacterium aquaticum DSM16371 type strain.</title>
        <authorList>
            <person name="Chaudhry V."/>
            <person name="Patil P.B."/>
        </authorList>
    </citation>
    <scope>NUCLEOTIDE SEQUENCE [LARGE SCALE GENOMIC DNA]</scope>
    <source>
        <strain evidence="8 9">DSM 16371</strain>
    </source>
</reference>
<dbReference type="Gene3D" id="2.40.50.100">
    <property type="match status" value="1"/>
</dbReference>
<evidence type="ECO:0000256" key="3">
    <source>
        <dbReference type="SAM" id="SignalP"/>
    </source>
</evidence>
<dbReference type="Pfam" id="PF25967">
    <property type="entry name" value="RND-MFP_C"/>
    <property type="match status" value="1"/>
</dbReference>
<evidence type="ECO:0000259" key="6">
    <source>
        <dbReference type="Pfam" id="PF25944"/>
    </source>
</evidence>
<dbReference type="PATRIC" id="fig|270351.6.peg.3896"/>
<comment type="similarity">
    <text evidence="2">Belongs to the membrane fusion protein (MFP) (TC 8.A.1) family.</text>
</comment>
<feature type="domain" description="Multidrug resistance protein MdtA-like C-terminal permuted SH3" evidence="7">
    <location>
        <begin position="300"/>
        <end position="361"/>
    </location>
</feature>
<accession>A0A0J6T231</accession>
<dbReference type="InterPro" id="IPR058624">
    <property type="entry name" value="MdtA-like_HH"/>
</dbReference>
<dbReference type="Proteomes" id="UP000035929">
    <property type="component" value="Unassembled WGS sequence"/>
</dbReference>
<evidence type="ECO:0000256" key="2">
    <source>
        <dbReference type="ARBA" id="ARBA00009477"/>
    </source>
</evidence>
<dbReference type="FunFam" id="2.40.420.20:FF:000001">
    <property type="entry name" value="Efflux RND transporter periplasmic adaptor subunit"/>
    <property type="match status" value="1"/>
</dbReference>
<feature type="domain" description="Multidrug resistance protein MdtA-like beta-barrel" evidence="6">
    <location>
        <begin position="205"/>
        <end position="295"/>
    </location>
</feature>
<dbReference type="OrthoDB" id="9816569at2"/>
<keyword evidence="3" id="KW-0732">Signal</keyword>
<feature type="domain" description="Multidrug resistance protein MdtA-like barrel-sandwich hybrid" evidence="5">
    <location>
        <begin position="58"/>
        <end position="201"/>
    </location>
</feature>
<dbReference type="Gene3D" id="2.40.420.20">
    <property type="match status" value="1"/>
</dbReference>
<evidence type="ECO:0000256" key="1">
    <source>
        <dbReference type="ARBA" id="ARBA00004196"/>
    </source>
</evidence>
<feature type="chain" id="PRO_5005281691" evidence="3">
    <location>
        <begin position="26"/>
        <end position="386"/>
    </location>
</feature>
<evidence type="ECO:0000259" key="7">
    <source>
        <dbReference type="Pfam" id="PF25967"/>
    </source>
</evidence>
<gene>
    <name evidence="8" type="ORF">VP06_03160</name>
</gene>
<dbReference type="Pfam" id="PF25944">
    <property type="entry name" value="Beta-barrel_RND"/>
    <property type="match status" value="1"/>
</dbReference>
<evidence type="ECO:0000259" key="5">
    <source>
        <dbReference type="Pfam" id="PF25917"/>
    </source>
</evidence>
<dbReference type="AlphaFoldDB" id="A0A0J6T231"/>
<dbReference type="Gene3D" id="2.40.30.170">
    <property type="match status" value="1"/>
</dbReference>
<dbReference type="PANTHER" id="PTHR30158:SF3">
    <property type="entry name" value="MULTIDRUG EFFLUX PUMP SUBUNIT ACRA-RELATED"/>
    <property type="match status" value="1"/>
</dbReference>
<sequence length="386" mass="41032">MRRGRALVVAAVLLAGAGPAPFALAGDAASAPEVGIVTVQPRPVTLTKELPGRVTPMRIAEVRPRVSGIIVERAFQQGSVVKKGDVLYRIDPLPFEVDLESAKAALARAEASLFQASRQEDRLRTLLSGQTTTQAQYDLALSAERQAEAEVAAQKAAVKRAQINLDYATIRAPITGRIGRALVTEGALVGQTEATHLATIQQLDPIYADFTQSVTELNQLKRDLASGRLRQVSPDAARVRLLFDDGTAYPQTGRLLFSDVTVDPGTGKVTLRGEFPNPQADLLPGTYVRVQIEEGVSARAVTLPRQAIQRNNAGGSEVYVINDAGRAVLQPVRTGRTLGDQVVIEDGLQAGHRVVVEGFQKFVPGSAVTPVPWSGSAAASANAAQN</sequence>
<evidence type="ECO:0000313" key="9">
    <source>
        <dbReference type="Proteomes" id="UP000035929"/>
    </source>
</evidence>
<dbReference type="InterPro" id="IPR058626">
    <property type="entry name" value="MdtA-like_b-barrel"/>
</dbReference>
<dbReference type="NCBIfam" id="TIGR01730">
    <property type="entry name" value="RND_mfp"/>
    <property type="match status" value="1"/>
</dbReference>
<dbReference type="GO" id="GO:0030313">
    <property type="term" value="C:cell envelope"/>
    <property type="evidence" value="ECO:0007669"/>
    <property type="project" value="UniProtKB-SubCell"/>
</dbReference>
<dbReference type="GO" id="GO:0022857">
    <property type="term" value="F:transmembrane transporter activity"/>
    <property type="evidence" value="ECO:0007669"/>
    <property type="project" value="InterPro"/>
</dbReference>
<protein>
    <submittedName>
        <fullName evidence="8">RND transporter</fullName>
    </submittedName>
</protein>
<feature type="domain" description="Multidrug resistance protein MdtA-like alpha-helical hairpin" evidence="4">
    <location>
        <begin position="99"/>
        <end position="168"/>
    </location>
</feature>
<dbReference type="GO" id="GO:0005886">
    <property type="term" value="C:plasma membrane"/>
    <property type="evidence" value="ECO:0007669"/>
    <property type="project" value="TreeGrafter"/>
</dbReference>
<dbReference type="SUPFAM" id="SSF111369">
    <property type="entry name" value="HlyD-like secretion proteins"/>
    <property type="match status" value="1"/>
</dbReference>
<dbReference type="PANTHER" id="PTHR30158">
    <property type="entry name" value="ACRA/E-RELATED COMPONENT OF DRUG EFFLUX TRANSPORTER"/>
    <property type="match status" value="1"/>
</dbReference>
<dbReference type="InterPro" id="IPR058627">
    <property type="entry name" value="MdtA-like_C"/>
</dbReference>
<dbReference type="EMBL" id="LABX01000026">
    <property type="protein sequence ID" value="KMO40034.1"/>
    <property type="molecule type" value="Genomic_DNA"/>
</dbReference>
<organism evidence="8 9">
    <name type="scientific">Methylobacterium aquaticum</name>
    <dbReference type="NCBI Taxonomy" id="270351"/>
    <lineage>
        <taxon>Bacteria</taxon>
        <taxon>Pseudomonadati</taxon>
        <taxon>Pseudomonadota</taxon>
        <taxon>Alphaproteobacteria</taxon>
        <taxon>Hyphomicrobiales</taxon>
        <taxon>Methylobacteriaceae</taxon>
        <taxon>Methylobacterium</taxon>
    </lineage>
</organism>
<comment type="caution">
    <text evidence="8">The sequence shown here is derived from an EMBL/GenBank/DDBJ whole genome shotgun (WGS) entry which is preliminary data.</text>
</comment>
<dbReference type="RefSeq" id="WP_048462386.1">
    <property type="nucleotide sequence ID" value="NZ_LABX01000026.1"/>
</dbReference>
<dbReference type="Pfam" id="PF25876">
    <property type="entry name" value="HH_MFP_RND"/>
    <property type="match status" value="1"/>
</dbReference>
<evidence type="ECO:0000313" key="8">
    <source>
        <dbReference type="EMBL" id="KMO40034.1"/>
    </source>
</evidence>
<proteinExistence type="inferred from homology"/>
<comment type="subcellular location">
    <subcellularLocation>
        <location evidence="1">Cell envelope</location>
    </subcellularLocation>
</comment>
<dbReference type="Gene3D" id="1.10.287.470">
    <property type="entry name" value="Helix hairpin bin"/>
    <property type="match status" value="1"/>
</dbReference>